<keyword evidence="4" id="KW-0597">Phosphoprotein</keyword>
<sequence>MSQIPQPQKQTFLVVDDHALVLDGTLSILKQAYPEVDILTAQTAEEALKQTEQTDPDLVILDLVMPDTIGETAQANSGLQLLKTLMELHPKLNLVVQSAHTRTLIWLKSTIDNHMGGFTVVDKSQPVKDLLTMVDWALRERTYTPKEIRNGLQLKPAWMQVLQFAFQESLQDTAIAKRMNVSERTVQYYWSKIRDVLEVYPDEDKNLRIQTEVRAREAGLLD</sequence>
<gene>
    <name evidence="6" type="ORF">ENR64_08685</name>
</gene>
<keyword evidence="2" id="KW-0238">DNA-binding</keyword>
<dbReference type="InterPro" id="IPR036388">
    <property type="entry name" value="WH-like_DNA-bd_sf"/>
</dbReference>
<evidence type="ECO:0000256" key="1">
    <source>
        <dbReference type="ARBA" id="ARBA00023015"/>
    </source>
</evidence>
<dbReference type="PROSITE" id="PS50110">
    <property type="entry name" value="RESPONSE_REGULATORY"/>
    <property type="match status" value="1"/>
</dbReference>
<feature type="domain" description="Response regulatory" evidence="5">
    <location>
        <begin position="11"/>
        <end position="138"/>
    </location>
</feature>
<evidence type="ECO:0000256" key="3">
    <source>
        <dbReference type="ARBA" id="ARBA00023163"/>
    </source>
</evidence>
<name>A0A7C3PCC5_9CYAN</name>
<dbReference type="InterPro" id="IPR039420">
    <property type="entry name" value="WalR-like"/>
</dbReference>
<dbReference type="Pfam" id="PF00072">
    <property type="entry name" value="Response_reg"/>
    <property type="match status" value="1"/>
</dbReference>
<evidence type="ECO:0000313" key="6">
    <source>
        <dbReference type="EMBL" id="HFM97832.1"/>
    </source>
</evidence>
<keyword evidence="1" id="KW-0805">Transcription regulation</keyword>
<feature type="modified residue" description="4-aspartylphosphate" evidence="4">
    <location>
        <position position="62"/>
    </location>
</feature>
<proteinExistence type="predicted"/>
<dbReference type="InterPro" id="IPR001789">
    <property type="entry name" value="Sig_transdc_resp-reg_receiver"/>
</dbReference>
<evidence type="ECO:0000259" key="5">
    <source>
        <dbReference type="PROSITE" id="PS50110"/>
    </source>
</evidence>
<protein>
    <submittedName>
        <fullName evidence="6">Response regulator transcription factor</fullName>
    </submittedName>
</protein>
<dbReference type="GO" id="GO:0000160">
    <property type="term" value="P:phosphorelay signal transduction system"/>
    <property type="evidence" value="ECO:0007669"/>
    <property type="project" value="InterPro"/>
</dbReference>
<keyword evidence="3" id="KW-0804">Transcription</keyword>
<dbReference type="PANTHER" id="PTHR43214:SF41">
    <property type="entry name" value="NITRATE_NITRITE RESPONSE REGULATOR PROTEIN NARP"/>
    <property type="match status" value="1"/>
</dbReference>
<comment type="caution">
    <text evidence="6">The sequence shown here is derived from an EMBL/GenBank/DDBJ whole genome shotgun (WGS) entry which is preliminary data.</text>
</comment>
<evidence type="ECO:0000256" key="2">
    <source>
        <dbReference type="ARBA" id="ARBA00023125"/>
    </source>
</evidence>
<dbReference type="EMBL" id="DSRU01000113">
    <property type="protein sequence ID" value="HFM97832.1"/>
    <property type="molecule type" value="Genomic_DNA"/>
</dbReference>
<dbReference type="AlphaFoldDB" id="A0A7C3PCC5"/>
<dbReference type="PANTHER" id="PTHR43214">
    <property type="entry name" value="TWO-COMPONENT RESPONSE REGULATOR"/>
    <property type="match status" value="1"/>
</dbReference>
<dbReference type="GO" id="GO:0003677">
    <property type="term" value="F:DNA binding"/>
    <property type="evidence" value="ECO:0007669"/>
    <property type="project" value="UniProtKB-KW"/>
</dbReference>
<dbReference type="Gene3D" id="1.10.10.10">
    <property type="entry name" value="Winged helix-like DNA-binding domain superfamily/Winged helix DNA-binding domain"/>
    <property type="match status" value="1"/>
</dbReference>
<dbReference type="CDD" id="cd17535">
    <property type="entry name" value="REC_NarL-like"/>
    <property type="match status" value="1"/>
</dbReference>
<dbReference type="InterPro" id="IPR011006">
    <property type="entry name" value="CheY-like_superfamily"/>
</dbReference>
<dbReference type="InterPro" id="IPR058245">
    <property type="entry name" value="NreC/VraR/RcsB-like_REC"/>
</dbReference>
<dbReference type="SUPFAM" id="SSF52172">
    <property type="entry name" value="CheY-like"/>
    <property type="match status" value="1"/>
</dbReference>
<dbReference type="Gene3D" id="3.40.50.2300">
    <property type="match status" value="1"/>
</dbReference>
<reference evidence="6" key="1">
    <citation type="journal article" date="2020" name="mSystems">
        <title>Genome- and Community-Level Interaction Insights into Carbon Utilization and Element Cycling Functions of Hydrothermarchaeota in Hydrothermal Sediment.</title>
        <authorList>
            <person name="Zhou Z."/>
            <person name="Liu Y."/>
            <person name="Xu W."/>
            <person name="Pan J."/>
            <person name="Luo Z.H."/>
            <person name="Li M."/>
        </authorList>
    </citation>
    <scope>NUCLEOTIDE SEQUENCE [LARGE SCALE GENOMIC DNA]</scope>
    <source>
        <strain evidence="6">SpSt-418</strain>
    </source>
</reference>
<dbReference type="SMART" id="SM00448">
    <property type="entry name" value="REC"/>
    <property type="match status" value="1"/>
</dbReference>
<accession>A0A7C3PCC5</accession>
<organism evidence="6">
    <name type="scientific">Oscillatoriales cyanobacterium SpSt-418</name>
    <dbReference type="NCBI Taxonomy" id="2282169"/>
    <lineage>
        <taxon>Bacteria</taxon>
        <taxon>Bacillati</taxon>
        <taxon>Cyanobacteriota</taxon>
        <taxon>Cyanophyceae</taxon>
        <taxon>Oscillatoriophycideae</taxon>
        <taxon>Oscillatoriales</taxon>
    </lineage>
</organism>
<evidence type="ECO:0000256" key="4">
    <source>
        <dbReference type="PROSITE-ProRule" id="PRU00169"/>
    </source>
</evidence>